<dbReference type="Pfam" id="PF13404">
    <property type="entry name" value="HTH_AsnC-type"/>
    <property type="match status" value="1"/>
</dbReference>
<sequence length="153" mass="15789">MAVTDPVDIRLLAALADLGKAAVHELAAKVGMDPREVAYRLVALSGSGLPLLVGVESDPNGLRAAIASSPPSWAQQPQQAPPPQQPQQPQRPPGHSGPHNVQGTPSGPYNVQGTPSGAYNVHGTPSGRYPGPPSAPVRQPMAPPQQQPRPPAP</sequence>
<feature type="compositionally biased region" description="Polar residues" evidence="1">
    <location>
        <begin position="99"/>
        <end position="117"/>
    </location>
</feature>
<dbReference type="OrthoDB" id="3667037at2"/>
<dbReference type="Proteomes" id="UP000215223">
    <property type="component" value="Unassembled WGS sequence"/>
</dbReference>
<gene>
    <name evidence="3" type="ORF">CFP71_24770</name>
</gene>
<name>A0A229RYR8_9PSEU</name>
<feature type="compositionally biased region" description="Low complexity" evidence="1">
    <location>
        <begin position="67"/>
        <end position="78"/>
    </location>
</feature>
<dbReference type="GO" id="GO:0043565">
    <property type="term" value="F:sequence-specific DNA binding"/>
    <property type="evidence" value="ECO:0007669"/>
    <property type="project" value="InterPro"/>
</dbReference>
<evidence type="ECO:0000259" key="2">
    <source>
        <dbReference type="Pfam" id="PF13404"/>
    </source>
</evidence>
<dbReference type="RefSeq" id="WP_143267159.1">
    <property type="nucleotide sequence ID" value="NZ_NMQT01000091.1"/>
</dbReference>
<protein>
    <submittedName>
        <fullName evidence="3">AsnC family protein</fullName>
    </submittedName>
</protein>
<evidence type="ECO:0000313" key="4">
    <source>
        <dbReference type="Proteomes" id="UP000215223"/>
    </source>
</evidence>
<comment type="caution">
    <text evidence="3">The sequence shown here is derived from an EMBL/GenBank/DDBJ whole genome shotgun (WGS) entry which is preliminary data.</text>
</comment>
<dbReference type="InterPro" id="IPR000485">
    <property type="entry name" value="AsnC-type_HTH_dom"/>
</dbReference>
<evidence type="ECO:0000256" key="1">
    <source>
        <dbReference type="SAM" id="MobiDB-lite"/>
    </source>
</evidence>
<evidence type="ECO:0000313" key="3">
    <source>
        <dbReference type="EMBL" id="OXM51812.1"/>
    </source>
</evidence>
<dbReference type="Gene3D" id="1.10.10.10">
    <property type="entry name" value="Winged helix-like DNA-binding domain superfamily/Winged helix DNA-binding domain"/>
    <property type="match status" value="1"/>
</dbReference>
<reference evidence="3 4" key="1">
    <citation type="submission" date="2017-07" db="EMBL/GenBank/DDBJ databases">
        <title>Amycolatopsis thailandensis Genome sequencing and assembly.</title>
        <authorList>
            <person name="Kaur N."/>
            <person name="Mayilraj S."/>
        </authorList>
    </citation>
    <scope>NUCLEOTIDE SEQUENCE [LARGE SCALE GENOMIC DNA]</scope>
    <source>
        <strain evidence="3 4">JCM 16380</strain>
    </source>
</reference>
<dbReference type="EMBL" id="NMQT01000091">
    <property type="protein sequence ID" value="OXM51812.1"/>
    <property type="molecule type" value="Genomic_DNA"/>
</dbReference>
<feature type="compositionally biased region" description="Pro residues" evidence="1">
    <location>
        <begin position="79"/>
        <end position="92"/>
    </location>
</feature>
<feature type="non-terminal residue" evidence="3">
    <location>
        <position position="153"/>
    </location>
</feature>
<organism evidence="3 4">
    <name type="scientific">Amycolatopsis thailandensis</name>
    <dbReference type="NCBI Taxonomy" id="589330"/>
    <lineage>
        <taxon>Bacteria</taxon>
        <taxon>Bacillati</taxon>
        <taxon>Actinomycetota</taxon>
        <taxon>Actinomycetes</taxon>
        <taxon>Pseudonocardiales</taxon>
        <taxon>Pseudonocardiaceae</taxon>
        <taxon>Amycolatopsis</taxon>
    </lineage>
</organism>
<keyword evidence="4" id="KW-1185">Reference proteome</keyword>
<proteinExistence type="predicted"/>
<accession>A0A229RYR8</accession>
<dbReference type="InterPro" id="IPR036388">
    <property type="entry name" value="WH-like_DNA-bd_sf"/>
</dbReference>
<feature type="compositionally biased region" description="Pro residues" evidence="1">
    <location>
        <begin position="130"/>
        <end position="153"/>
    </location>
</feature>
<dbReference type="AlphaFoldDB" id="A0A229RYR8"/>
<feature type="domain" description="HTH asnC-type" evidence="2">
    <location>
        <begin position="5"/>
        <end position="44"/>
    </location>
</feature>
<feature type="region of interest" description="Disordered" evidence="1">
    <location>
        <begin position="62"/>
        <end position="153"/>
    </location>
</feature>